<dbReference type="InterPro" id="IPR004175">
    <property type="entry name" value="RNA_CPDase"/>
</dbReference>
<reference evidence="2" key="1">
    <citation type="submission" date="2021-01" db="EMBL/GenBank/DDBJ databases">
        <title>Fulvivirga kasyanovii gen. nov., sp nov., a novel member of the phylum Bacteroidetes isolated from seawater in a mussel farm.</title>
        <authorList>
            <person name="Zhao L.-H."/>
            <person name="Wang Z.-J."/>
        </authorList>
    </citation>
    <scope>NUCLEOTIDE SEQUENCE</scope>
    <source>
        <strain evidence="2">29W222</strain>
    </source>
</reference>
<dbReference type="Gene3D" id="3.90.1140.10">
    <property type="entry name" value="Cyclic phosphodiesterase"/>
    <property type="match status" value="1"/>
</dbReference>
<protein>
    <submittedName>
        <fullName evidence="2">RNA 2',3'-cyclic phosphodiesterase</fullName>
    </submittedName>
</protein>
<dbReference type="GO" id="GO:0004113">
    <property type="term" value="F:2',3'-cyclic-nucleotide 3'-phosphodiesterase activity"/>
    <property type="evidence" value="ECO:0007669"/>
    <property type="project" value="InterPro"/>
</dbReference>
<dbReference type="RefSeq" id="WP_202855846.1">
    <property type="nucleotide sequence ID" value="NZ_JAEUGD010000023.1"/>
</dbReference>
<organism evidence="2 3">
    <name type="scientific">Fulvivirga marina</name>
    <dbReference type="NCBI Taxonomy" id="2494733"/>
    <lineage>
        <taxon>Bacteria</taxon>
        <taxon>Pseudomonadati</taxon>
        <taxon>Bacteroidota</taxon>
        <taxon>Cytophagia</taxon>
        <taxon>Cytophagales</taxon>
        <taxon>Fulvivirgaceae</taxon>
        <taxon>Fulvivirga</taxon>
    </lineage>
</organism>
<dbReference type="PANTHER" id="PTHR40037">
    <property type="entry name" value="PHOSPHOESTERASE YJCG-RELATED"/>
    <property type="match status" value="1"/>
</dbReference>
<accession>A0A937FUK5</accession>
<dbReference type="EMBL" id="JAEUGD010000023">
    <property type="protein sequence ID" value="MBL6446309.1"/>
    <property type="molecule type" value="Genomic_DNA"/>
</dbReference>
<dbReference type="NCBIfam" id="TIGR02258">
    <property type="entry name" value="2_5_ligase"/>
    <property type="match status" value="1"/>
</dbReference>
<dbReference type="Pfam" id="PF13563">
    <property type="entry name" value="2_5_RNA_ligase2"/>
    <property type="match status" value="1"/>
</dbReference>
<gene>
    <name evidence="2" type="primary">thpR</name>
    <name evidence="2" type="ORF">JMN32_08315</name>
</gene>
<proteinExistence type="predicted"/>
<comment type="caution">
    <text evidence="2">The sequence shown here is derived from an EMBL/GenBank/DDBJ whole genome shotgun (WGS) entry which is preliminary data.</text>
</comment>
<name>A0A937FUK5_9BACT</name>
<evidence type="ECO:0000256" key="1">
    <source>
        <dbReference type="ARBA" id="ARBA00022801"/>
    </source>
</evidence>
<dbReference type="Proteomes" id="UP000614216">
    <property type="component" value="Unassembled WGS sequence"/>
</dbReference>
<dbReference type="InterPro" id="IPR050580">
    <property type="entry name" value="2H_phosphoesterase_YjcG-like"/>
</dbReference>
<dbReference type="GO" id="GO:0008664">
    <property type="term" value="F:RNA 2',3'-cyclic 3'-phosphodiesterase activity"/>
    <property type="evidence" value="ECO:0007669"/>
    <property type="project" value="InterPro"/>
</dbReference>
<keyword evidence="1" id="KW-0378">Hydrolase</keyword>
<dbReference type="PANTHER" id="PTHR40037:SF1">
    <property type="entry name" value="PHOSPHOESTERASE SAOUHSC_00951-RELATED"/>
    <property type="match status" value="1"/>
</dbReference>
<evidence type="ECO:0000313" key="2">
    <source>
        <dbReference type="EMBL" id="MBL6446309.1"/>
    </source>
</evidence>
<dbReference type="SUPFAM" id="SSF55144">
    <property type="entry name" value="LigT-like"/>
    <property type="match status" value="1"/>
</dbReference>
<dbReference type="AlphaFoldDB" id="A0A937FUK5"/>
<evidence type="ECO:0000313" key="3">
    <source>
        <dbReference type="Proteomes" id="UP000614216"/>
    </source>
</evidence>
<keyword evidence="3" id="KW-1185">Reference proteome</keyword>
<sequence length="184" mass="21699">MKNEKQLYFIAIIPPEPIYGEITQFKLHMAEQYNSKAALKSPPHITLHMPFRWNENKEDKIFAALENVTDNRQAFDLSLQGFGAFKPRVIYIDIQKHPALEVLHSDLKKEMKVSLNIFNAEYKDRGFNPHMTLAFRDLKKAAFFDAWKEFERKEFGASFMVDRVALLKHNGKSWDVYREFDLKK</sequence>
<dbReference type="InterPro" id="IPR009097">
    <property type="entry name" value="Cyclic_Pdiesterase"/>
</dbReference>